<proteinExistence type="predicted"/>
<sequence length="87" mass="9721">MQRTNVVVVVVVAVVVVVVGKEEEEEEEENNLNKFVHNGQIVVNFSYSIYSGEDAEHKTRKMKNERRKPTVLSGVGGTYIAAIKTDN</sequence>
<gene>
    <name evidence="2" type="ORF">ElyMa_006415500</name>
</gene>
<reference evidence="2 3" key="1">
    <citation type="journal article" date="2021" name="Elife">
        <title>Chloroplast acquisition without the gene transfer in kleptoplastic sea slugs, Plakobranchus ocellatus.</title>
        <authorList>
            <person name="Maeda T."/>
            <person name="Takahashi S."/>
            <person name="Yoshida T."/>
            <person name="Shimamura S."/>
            <person name="Takaki Y."/>
            <person name="Nagai Y."/>
            <person name="Toyoda A."/>
            <person name="Suzuki Y."/>
            <person name="Arimoto A."/>
            <person name="Ishii H."/>
            <person name="Satoh N."/>
            <person name="Nishiyama T."/>
            <person name="Hasebe M."/>
            <person name="Maruyama T."/>
            <person name="Minagawa J."/>
            <person name="Obokata J."/>
            <person name="Shigenobu S."/>
        </authorList>
    </citation>
    <scope>NUCLEOTIDE SEQUENCE [LARGE SCALE GENOMIC DNA]</scope>
</reference>
<feature type="signal peptide" evidence="1">
    <location>
        <begin position="1"/>
        <end position="20"/>
    </location>
</feature>
<comment type="caution">
    <text evidence="2">The sequence shown here is derived from an EMBL/GenBank/DDBJ whole genome shotgun (WGS) entry which is preliminary data.</text>
</comment>
<dbReference type="Proteomes" id="UP000762676">
    <property type="component" value="Unassembled WGS sequence"/>
</dbReference>
<dbReference type="AlphaFoldDB" id="A0AAV4HVX1"/>
<keyword evidence="1" id="KW-0732">Signal</keyword>
<evidence type="ECO:0000313" key="3">
    <source>
        <dbReference type="Proteomes" id="UP000762676"/>
    </source>
</evidence>
<evidence type="ECO:0008006" key="4">
    <source>
        <dbReference type="Google" id="ProtNLM"/>
    </source>
</evidence>
<organism evidence="2 3">
    <name type="scientific">Elysia marginata</name>
    <dbReference type="NCBI Taxonomy" id="1093978"/>
    <lineage>
        <taxon>Eukaryota</taxon>
        <taxon>Metazoa</taxon>
        <taxon>Spiralia</taxon>
        <taxon>Lophotrochozoa</taxon>
        <taxon>Mollusca</taxon>
        <taxon>Gastropoda</taxon>
        <taxon>Heterobranchia</taxon>
        <taxon>Euthyneura</taxon>
        <taxon>Panpulmonata</taxon>
        <taxon>Sacoglossa</taxon>
        <taxon>Placobranchoidea</taxon>
        <taxon>Plakobranchidae</taxon>
        <taxon>Elysia</taxon>
    </lineage>
</organism>
<protein>
    <recommendedName>
        <fullName evidence="4">Transmembrane protein</fullName>
    </recommendedName>
</protein>
<evidence type="ECO:0000256" key="1">
    <source>
        <dbReference type="SAM" id="SignalP"/>
    </source>
</evidence>
<keyword evidence="3" id="KW-1185">Reference proteome</keyword>
<feature type="chain" id="PRO_5043528599" description="Transmembrane protein" evidence="1">
    <location>
        <begin position="21"/>
        <end position="87"/>
    </location>
</feature>
<dbReference type="EMBL" id="BMAT01012881">
    <property type="protein sequence ID" value="GFS01134.1"/>
    <property type="molecule type" value="Genomic_DNA"/>
</dbReference>
<evidence type="ECO:0000313" key="2">
    <source>
        <dbReference type="EMBL" id="GFS01134.1"/>
    </source>
</evidence>
<name>A0AAV4HVX1_9GAST</name>
<accession>A0AAV4HVX1</accession>